<keyword evidence="2" id="KW-0560">Oxidoreductase</keyword>
<dbReference type="InterPro" id="IPR001457">
    <property type="entry name" value="NADH_UbQ/plastoQ_OxRdtase_su6"/>
</dbReference>
<keyword evidence="2" id="KW-0830">Ubiquinone</keyword>
<accession>A0A0W8G236</accession>
<gene>
    <name evidence="2" type="ORF">ASZ90_003032</name>
</gene>
<dbReference type="InterPro" id="IPR042106">
    <property type="entry name" value="Nuo/plastoQ_OxRdtase_6_NuoJ"/>
</dbReference>
<comment type="caution">
    <text evidence="2">The sequence shown here is derived from an EMBL/GenBank/DDBJ whole genome shotgun (WGS) entry which is preliminary data.</text>
</comment>
<sequence length="171" mass="17781">MNMELLARLAFGFYAAVILAGGALAVSSPSLIRAMIGLITALFGVAGMYLLMDAALVALMQILIYVGAVSVLIFFAIMLAQASPDGDEAAPASLWEYARSGLVFVIPVGVLALTAVLVPVDSLPLPKHIGPEALGQGLLGPYTLAFELISVVLLAAMAGAVLVAFERRKPR</sequence>
<dbReference type="PANTHER" id="PTHR33269:SF17">
    <property type="entry name" value="NADH-UBIQUINONE OXIDOREDUCTASE CHAIN 6"/>
    <property type="match status" value="1"/>
</dbReference>
<feature type="transmembrane region" description="Helical" evidence="1">
    <location>
        <begin position="58"/>
        <end position="80"/>
    </location>
</feature>
<feature type="transmembrane region" description="Helical" evidence="1">
    <location>
        <begin position="140"/>
        <end position="165"/>
    </location>
</feature>
<dbReference type="EC" id="1.6.5.3" evidence="2"/>
<proteinExistence type="predicted"/>
<feature type="transmembrane region" description="Helical" evidence="1">
    <location>
        <begin position="34"/>
        <end position="52"/>
    </location>
</feature>
<keyword evidence="1" id="KW-1133">Transmembrane helix</keyword>
<keyword evidence="1" id="KW-0812">Transmembrane</keyword>
<name>A0A0W8G236_9ZZZZ</name>
<dbReference type="GO" id="GO:0016491">
    <property type="term" value="F:oxidoreductase activity"/>
    <property type="evidence" value="ECO:0007669"/>
    <property type="project" value="UniProtKB-KW"/>
</dbReference>
<dbReference type="AlphaFoldDB" id="A0A0W8G236"/>
<protein>
    <submittedName>
        <fullName evidence="2">Nadh-ubiquinone oxidoreductase chain j</fullName>
        <ecNumber evidence="2">1.6.5.3</ecNumber>
    </submittedName>
</protein>
<organism evidence="2">
    <name type="scientific">hydrocarbon metagenome</name>
    <dbReference type="NCBI Taxonomy" id="938273"/>
    <lineage>
        <taxon>unclassified sequences</taxon>
        <taxon>metagenomes</taxon>
        <taxon>ecological metagenomes</taxon>
    </lineage>
</organism>
<feature type="transmembrane region" description="Helical" evidence="1">
    <location>
        <begin position="6"/>
        <end position="27"/>
    </location>
</feature>
<dbReference type="EMBL" id="LNQE01000360">
    <property type="protein sequence ID" value="KUG27137.1"/>
    <property type="molecule type" value="Genomic_DNA"/>
</dbReference>
<evidence type="ECO:0000313" key="2">
    <source>
        <dbReference type="EMBL" id="KUG27137.1"/>
    </source>
</evidence>
<evidence type="ECO:0000256" key="1">
    <source>
        <dbReference type="SAM" id="Phobius"/>
    </source>
</evidence>
<dbReference type="Gene3D" id="1.20.120.1200">
    <property type="entry name" value="NADH-ubiquinone/plastoquinone oxidoreductase chain 6, subunit NuoJ"/>
    <property type="match status" value="1"/>
</dbReference>
<dbReference type="GO" id="GO:0008137">
    <property type="term" value="F:NADH dehydrogenase (ubiquinone) activity"/>
    <property type="evidence" value="ECO:0007669"/>
    <property type="project" value="InterPro"/>
</dbReference>
<dbReference type="Pfam" id="PF00499">
    <property type="entry name" value="Oxidored_q3"/>
    <property type="match status" value="1"/>
</dbReference>
<keyword evidence="1" id="KW-0472">Membrane</keyword>
<dbReference type="PANTHER" id="PTHR33269">
    <property type="entry name" value="NADH-UBIQUINONE OXIDOREDUCTASE CHAIN 6"/>
    <property type="match status" value="1"/>
</dbReference>
<feature type="transmembrane region" description="Helical" evidence="1">
    <location>
        <begin position="101"/>
        <end position="120"/>
    </location>
</feature>
<reference evidence="2" key="1">
    <citation type="journal article" date="2015" name="Proc. Natl. Acad. Sci. U.S.A.">
        <title>Networks of energetic and metabolic interactions define dynamics in microbial communities.</title>
        <authorList>
            <person name="Embree M."/>
            <person name="Liu J.K."/>
            <person name="Al-Bassam M.M."/>
            <person name="Zengler K."/>
        </authorList>
    </citation>
    <scope>NUCLEOTIDE SEQUENCE</scope>
</reference>